<organism evidence="1 2">
    <name type="scientific">Planococcus halocryophilus</name>
    <dbReference type="NCBI Taxonomy" id="1215089"/>
    <lineage>
        <taxon>Bacteria</taxon>
        <taxon>Bacillati</taxon>
        <taxon>Bacillota</taxon>
        <taxon>Bacilli</taxon>
        <taxon>Bacillales</taxon>
        <taxon>Caryophanaceae</taxon>
        <taxon>Planococcus</taxon>
    </lineage>
</organism>
<protein>
    <submittedName>
        <fullName evidence="1">Uncharacterized protein</fullName>
    </submittedName>
</protein>
<dbReference type="Proteomes" id="UP000092687">
    <property type="component" value="Chromosome"/>
</dbReference>
<name>A0A1C7DUZ7_9BACL</name>
<dbReference type="EMBL" id="CP016537">
    <property type="protein sequence ID" value="ANU15232.1"/>
    <property type="molecule type" value="Genomic_DNA"/>
</dbReference>
<dbReference type="KEGG" id="phc:BBI08_15830"/>
<evidence type="ECO:0000313" key="1">
    <source>
        <dbReference type="EMBL" id="ANU15232.1"/>
    </source>
</evidence>
<sequence length="194" mass="22551">MDNNAQIENLKLYIDFEEGLLLKDFTLLLNGFNSLHKQLSILTLSESKTYKLIEILERRYYRETNYRNRRSHSHVRNSIQQFSSRNTEPLAIKKFSEGSLWIELISNPLVTDLLLPILSAGGATAVEEILRPKFAKFFRNSNPENSNIENQLAEEITDSMVRDCKIIHKTLSDSKIKQFSLVYEDGKEIEIRIK</sequence>
<accession>A0A1C7DUZ7</accession>
<evidence type="ECO:0000313" key="2">
    <source>
        <dbReference type="Proteomes" id="UP000092687"/>
    </source>
</evidence>
<reference evidence="2" key="1">
    <citation type="submission" date="2016-07" db="EMBL/GenBank/DDBJ databases">
        <authorList>
            <person name="See-Too W.S."/>
        </authorList>
    </citation>
    <scope>NUCLEOTIDE SEQUENCE [LARGE SCALE GENOMIC DNA]</scope>
    <source>
        <strain evidence="2">DSM 24743</strain>
    </source>
</reference>
<reference evidence="2" key="2">
    <citation type="submission" date="2016-10" db="EMBL/GenBank/DDBJ databases">
        <authorList>
            <person name="See-Too W.S."/>
        </authorList>
    </citation>
    <scope>NUCLEOTIDE SEQUENCE [LARGE SCALE GENOMIC DNA]</scope>
    <source>
        <strain evidence="2">DSM 24743</strain>
    </source>
</reference>
<proteinExistence type="predicted"/>
<keyword evidence="2" id="KW-1185">Reference proteome</keyword>
<gene>
    <name evidence="1" type="ORF">BBI08_15830</name>
</gene>
<dbReference type="STRING" id="1215089.BBI08_15830"/>
<dbReference type="AlphaFoldDB" id="A0A1C7DUZ7"/>